<accession>A0ABY8BCK2</accession>
<proteinExistence type="predicted"/>
<gene>
    <name evidence="1" type="ORF">PX653_02255</name>
</gene>
<organism evidence="1 2">
    <name type="scientific">Pseudoduganella chitinolytica</name>
    <dbReference type="NCBI Taxonomy" id="34070"/>
    <lineage>
        <taxon>Bacteria</taxon>
        <taxon>Pseudomonadati</taxon>
        <taxon>Pseudomonadota</taxon>
        <taxon>Betaproteobacteria</taxon>
        <taxon>Burkholderiales</taxon>
        <taxon>Oxalobacteraceae</taxon>
        <taxon>Telluria group</taxon>
        <taxon>Pseudoduganella</taxon>
    </lineage>
</organism>
<reference evidence="1 2" key="1">
    <citation type="submission" date="2023-02" db="EMBL/GenBank/DDBJ databases">
        <title>Gemone sequence of Telluria chitinolytica ACM 3522T.</title>
        <authorList>
            <person name="Frediansyah A."/>
            <person name="Miess H."/>
            <person name="Gross H."/>
        </authorList>
    </citation>
    <scope>NUCLEOTIDE SEQUENCE [LARGE SCALE GENOMIC DNA]</scope>
    <source>
        <strain evidence="1 2">ACM 3522</strain>
    </source>
</reference>
<dbReference type="Proteomes" id="UP001216510">
    <property type="component" value="Chromosome"/>
</dbReference>
<dbReference type="EMBL" id="CP119083">
    <property type="protein sequence ID" value="WEF33635.1"/>
    <property type="molecule type" value="Genomic_DNA"/>
</dbReference>
<dbReference type="Pfam" id="PF05488">
    <property type="entry name" value="PAAR_motif"/>
    <property type="match status" value="1"/>
</dbReference>
<sequence length="88" mass="9064">MPNVIRLGDRTSHGGKVTSVSATHFKVGGIAVARVGDQCSCPIKGHEQCKIADGNGKHRIDGVAVAYEGNKTTCGATLLASTSKFHSG</sequence>
<keyword evidence="2" id="KW-1185">Reference proteome</keyword>
<name>A0ABY8BCK2_9BURK</name>
<dbReference type="CDD" id="cd14744">
    <property type="entry name" value="PAAR_CT_2"/>
    <property type="match status" value="1"/>
</dbReference>
<dbReference type="RefSeq" id="WP_277416329.1">
    <property type="nucleotide sequence ID" value="NZ_CP119083.1"/>
</dbReference>
<protein>
    <submittedName>
        <fullName evidence="1">PAAR domain-containing protein</fullName>
    </submittedName>
</protein>
<evidence type="ECO:0000313" key="1">
    <source>
        <dbReference type="EMBL" id="WEF33635.1"/>
    </source>
</evidence>
<evidence type="ECO:0000313" key="2">
    <source>
        <dbReference type="Proteomes" id="UP001216510"/>
    </source>
</evidence>
<dbReference type="InterPro" id="IPR008727">
    <property type="entry name" value="PAAR_motif"/>
</dbReference>
<dbReference type="Gene3D" id="2.60.200.60">
    <property type="match status" value="1"/>
</dbReference>